<dbReference type="EMBL" id="FRAS01000023">
    <property type="protein sequence ID" value="SHL84305.1"/>
    <property type="molecule type" value="Genomic_DNA"/>
</dbReference>
<dbReference type="AlphaFoldDB" id="A0A1M7DXS9"/>
<dbReference type="RefSeq" id="WP_139252381.1">
    <property type="nucleotide sequence ID" value="NZ_FRAS01000023.1"/>
</dbReference>
<dbReference type="STRING" id="1121959.SAMN02746009_03475"/>
<dbReference type="InterPro" id="IPR050900">
    <property type="entry name" value="Transposase_IS3/IS150/IS904"/>
</dbReference>
<dbReference type="OrthoDB" id="9815231at2"/>
<protein>
    <submittedName>
        <fullName evidence="2">HTH-like domain-containing protein</fullName>
    </submittedName>
</protein>
<feature type="domain" description="HTH-like" evidence="1">
    <location>
        <begin position="49"/>
        <end position="98"/>
    </location>
</feature>
<dbReference type="Pfam" id="PF13276">
    <property type="entry name" value="HTH_21"/>
    <property type="match status" value="1"/>
</dbReference>
<evidence type="ECO:0000313" key="3">
    <source>
        <dbReference type="Proteomes" id="UP000183947"/>
    </source>
</evidence>
<gene>
    <name evidence="2" type="ORF">SAMN02746009_03475</name>
</gene>
<evidence type="ECO:0000313" key="2">
    <source>
        <dbReference type="EMBL" id="SHL84305.1"/>
    </source>
</evidence>
<dbReference type="PANTHER" id="PTHR46889:SF4">
    <property type="entry name" value="TRANSPOSASE INSO FOR INSERTION SEQUENCE ELEMENT IS911B-RELATED"/>
    <property type="match status" value="1"/>
</dbReference>
<organism evidence="2 3">
    <name type="scientific">Hymenobacter psychrotolerans DSM 18569</name>
    <dbReference type="NCBI Taxonomy" id="1121959"/>
    <lineage>
        <taxon>Bacteria</taxon>
        <taxon>Pseudomonadati</taxon>
        <taxon>Bacteroidota</taxon>
        <taxon>Cytophagia</taxon>
        <taxon>Cytophagales</taxon>
        <taxon>Hymenobacteraceae</taxon>
        <taxon>Hymenobacter</taxon>
    </lineage>
</organism>
<dbReference type="Proteomes" id="UP000183947">
    <property type="component" value="Unassembled WGS sequence"/>
</dbReference>
<evidence type="ECO:0000259" key="1">
    <source>
        <dbReference type="Pfam" id="PF13276"/>
    </source>
</evidence>
<reference evidence="3" key="1">
    <citation type="submission" date="2016-11" db="EMBL/GenBank/DDBJ databases">
        <authorList>
            <person name="Varghese N."/>
            <person name="Submissions S."/>
        </authorList>
    </citation>
    <scope>NUCLEOTIDE SEQUENCE [LARGE SCALE GENOMIC DNA]</scope>
    <source>
        <strain evidence="3">DSM 18569</strain>
    </source>
</reference>
<accession>A0A1M7DXS9</accession>
<name>A0A1M7DXS9_9BACT</name>
<dbReference type="PANTHER" id="PTHR46889">
    <property type="entry name" value="TRANSPOSASE INSF FOR INSERTION SEQUENCE IS3B-RELATED"/>
    <property type="match status" value="1"/>
</dbReference>
<keyword evidence="3" id="KW-1185">Reference proteome</keyword>
<dbReference type="InterPro" id="IPR025948">
    <property type="entry name" value="HTH-like_dom"/>
</dbReference>
<sequence>MSTYRYIAQCQVRVPVRQLCRVLHIAPSAHYAWCRRQGQPVPEPAWQLAVRQAFVRHSQRYGTRRLRAEVQAEGHGVGRWRIRRVLHAHGLRAQQPRSFVPRTTDSDPAVRAAPNRLLGQPAPTAPNQVWVGSRHVPAPPGRRLALPGRVARPLLAQNRGLGRALSPCPKTS</sequence>
<proteinExistence type="predicted"/>